<comment type="caution">
    <text evidence="2">The sequence shown here is derived from an EMBL/GenBank/DDBJ whole genome shotgun (WGS) entry which is preliminary data.</text>
</comment>
<evidence type="ECO:0000313" key="3">
    <source>
        <dbReference type="Proteomes" id="UP001140978"/>
    </source>
</evidence>
<evidence type="ECO:0000259" key="1">
    <source>
        <dbReference type="Pfam" id="PF21527"/>
    </source>
</evidence>
<protein>
    <recommendedName>
        <fullName evidence="1">Putative adhesin Stv domain-containing protein</fullName>
    </recommendedName>
</protein>
<dbReference type="Pfam" id="PF21527">
    <property type="entry name" value="Stv"/>
    <property type="match status" value="1"/>
</dbReference>
<dbReference type="Proteomes" id="UP001140978">
    <property type="component" value="Unassembled WGS sequence"/>
</dbReference>
<proteinExistence type="predicted"/>
<dbReference type="AlphaFoldDB" id="A0A9X4FBD7"/>
<organism evidence="2 3">
    <name type="scientific">Vibrio aestuarianus</name>
    <dbReference type="NCBI Taxonomy" id="28171"/>
    <lineage>
        <taxon>Bacteria</taxon>
        <taxon>Pseudomonadati</taxon>
        <taxon>Pseudomonadota</taxon>
        <taxon>Gammaproteobacteria</taxon>
        <taxon>Vibrionales</taxon>
        <taxon>Vibrionaceae</taxon>
        <taxon>Vibrio</taxon>
    </lineage>
</organism>
<gene>
    <name evidence="2" type="ORF">L9X51_16170</name>
</gene>
<reference evidence="2" key="1">
    <citation type="submission" date="2022-02" db="EMBL/GenBank/DDBJ databases">
        <title>Emergence and expansion in Europe of a Vibrio aestuarianus clonal complex pathogenic for oysters.</title>
        <authorList>
            <person name="Mesnil A."/>
            <person name="Travers M.-A."/>
        </authorList>
    </citation>
    <scope>NUCLEOTIDE SEQUENCE</scope>
    <source>
        <strain evidence="2">19_064_15T1</strain>
    </source>
</reference>
<evidence type="ECO:0000313" key="2">
    <source>
        <dbReference type="EMBL" id="MDE1347948.1"/>
    </source>
</evidence>
<accession>A0A9X4FBD7</accession>
<dbReference type="RefSeq" id="WP_176313911.1">
    <property type="nucleotide sequence ID" value="NZ_JAKNAX010000063.1"/>
</dbReference>
<feature type="domain" description="Putative adhesin Stv" evidence="1">
    <location>
        <begin position="119"/>
        <end position="288"/>
    </location>
</feature>
<sequence>MPNGAYLNSQSHLRKSELSIASASSSTESSLAISVKSIRNTSEEPQGITNQLTRTRVFHQTTPTPIHNRPSDSINPIFSWANSRGLTLSCESSNKRVFTWDIGNGIRIHTKVDSLSKKLVITAHGDYSSFKKNIMPIPKGVQLTFLGPHNYDLKDPALVNSTSNKRTYASISEGGVTPHTNQAKRALDSGQIKDITGSSQDGMMANYNLHYFEGDGIHTIEDTISGNIDLNALYNELEPSKKSLFPMPPEPHDVLSLSEGTSLSLGDVLSRLKEKGIHYSEIKMCFCRGRSGVTFKGSGTHETESNVKGKV</sequence>
<dbReference type="EMBL" id="JAKNAX010000063">
    <property type="protein sequence ID" value="MDE1347948.1"/>
    <property type="molecule type" value="Genomic_DNA"/>
</dbReference>
<name>A0A9X4FBD7_9VIBR</name>
<dbReference type="InterPro" id="IPR049002">
    <property type="entry name" value="Stv"/>
</dbReference>